<sequence>MSRDDRYYPTTRARTPGAEQQNNSLFFQGQGGRTLLPPIDSAFPISQFPVPVPNQYSQQRRYDYNQPYNNNQWPSQPMATPQPGYAYYDDARYSSQQAYSNMYVQRPATAGPTGNPLEARKLPPLSTGSSPGRDDRWAQQSYGTGAFNGAGNQIRSPAAGYPSAYNSQPGGYPQATAGGYGYGVPAQVTHSDPRTGSPYGRHPQPPSPPTPPPVSPVSGDEPAVKKKRKRADAQQLKVLNDTYARTAFPSTEERLRLAKQLDMSPRSVQIWFQNKRQSMRQTNRQSSTPHQSFSMASDEQLLDEMESPTSQLPPSSSHRRIRSQEDVIDPRKWSSSRGY</sequence>
<keyword evidence="3 5" id="KW-0371">Homeobox</keyword>
<gene>
    <name evidence="9" type="ORF">HMN09_00764500</name>
</gene>
<keyword evidence="2 5" id="KW-0238">DNA-binding</keyword>
<dbReference type="GO" id="GO:0000978">
    <property type="term" value="F:RNA polymerase II cis-regulatory region sequence-specific DNA binding"/>
    <property type="evidence" value="ECO:0007669"/>
    <property type="project" value="TreeGrafter"/>
</dbReference>
<feature type="compositionally biased region" description="Pro residues" evidence="7">
    <location>
        <begin position="203"/>
        <end position="215"/>
    </location>
</feature>
<evidence type="ECO:0000256" key="1">
    <source>
        <dbReference type="ARBA" id="ARBA00004123"/>
    </source>
</evidence>
<organism evidence="9 10">
    <name type="scientific">Mycena chlorophos</name>
    <name type="common">Agaric fungus</name>
    <name type="synonym">Agaricus chlorophos</name>
    <dbReference type="NCBI Taxonomy" id="658473"/>
    <lineage>
        <taxon>Eukaryota</taxon>
        <taxon>Fungi</taxon>
        <taxon>Dikarya</taxon>
        <taxon>Basidiomycota</taxon>
        <taxon>Agaricomycotina</taxon>
        <taxon>Agaricomycetes</taxon>
        <taxon>Agaricomycetidae</taxon>
        <taxon>Agaricales</taxon>
        <taxon>Marasmiineae</taxon>
        <taxon>Mycenaceae</taxon>
        <taxon>Mycena</taxon>
    </lineage>
</organism>
<evidence type="ECO:0000256" key="2">
    <source>
        <dbReference type="ARBA" id="ARBA00023125"/>
    </source>
</evidence>
<dbReference type="InterPro" id="IPR051000">
    <property type="entry name" value="Homeobox_DNA-bind_prot"/>
</dbReference>
<evidence type="ECO:0000313" key="10">
    <source>
        <dbReference type="Proteomes" id="UP000613580"/>
    </source>
</evidence>
<feature type="compositionally biased region" description="Polar residues" evidence="7">
    <location>
        <begin position="18"/>
        <end position="27"/>
    </location>
</feature>
<evidence type="ECO:0000259" key="8">
    <source>
        <dbReference type="PROSITE" id="PS50071"/>
    </source>
</evidence>
<feature type="region of interest" description="Disordered" evidence="7">
    <location>
        <begin position="276"/>
        <end position="339"/>
    </location>
</feature>
<dbReference type="GO" id="GO:0000981">
    <property type="term" value="F:DNA-binding transcription factor activity, RNA polymerase II-specific"/>
    <property type="evidence" value="ECO:0007669"/>
    <property type="project" value="InterPro"/>
</dbReference>
<feature type="compositionally biased region" description="Polar residues" evidence="7">
    <location>
        <begin position="276"/>
        <end position="297"/>
    </location>
</feature>
<keyword evidence="4 5" id="KW-0539">Nucleus</keyword>
<comment type="caution">
    <text evidence="9">The sequence shown here is derived from an EMBL/GenBank/DDBJ whole genome shotgun (WGS) entry which is preliminary data.</text>
</comment>
<feature type="compositionally biased region" description="Polar residues" evidence="7">
    <location>
        <begin position="307"/>
        <end position="316"/>
    </location>
</feature>
<evidence type="ECO:0000313" key="9">
    <source>
        <dbReference type="EMBL" id="KAF7306094.1"/>
    </source>
</evidence>
<dbReference type="Proteomes" id="UP000613580">
    <property type="component" value="Unassembled WGS sequence"/>
</dbReference>
<evidence type="ECO:0000256" key="4">
    <source>
        <dbReference type="ARBA" id="ARBA00023242"/>
    </source>
</evidence>
<dbReference type="SMART" id="SM00389">
    <property type="entry name" value="HOX"/>
    <property type="match status" value="1"/>
</dbReference>
<dbReference type="PANTHER" id="PTHR24324:SF5">
    <property type="entry name" value="HEMATOPOIETICALLY-EXPRESSED HOMEOBOX PROTEIN HHEX"/>
    <property type="match status" value="1"/>
</dbReference>
<dbReference type="SUPFAM" id="SSF46689">
    <property type="entry name" value="Homeodomain-like"/>
    <property type="match status" value="1"/>
</dbReference>
<comment type="subcellular location">
    <subcellularLocation>
        <location evidence="1 5 6">Nucleus</location>
    </subcellularLocation>
</comment>
<feature type="region of interest" description="Disordered" evidence="7">
    <location>
        <begin position="105"/>
        <end position="246"/>
    </location>
</feature>
<evidence type="ECO:0000256" key="5">
    <source>
        <dbReference type="PROSITE-ProRule" id="PRU00108"/>
    </source>
</evidence>
<feature type="domain" description="Homeobox" evidence="8">
    <location>
        <begin position="222"/>
        <end position="282"/>
    </location>
</feature>
<proteinExistence type="predicted"/>
<dbReference type="PROSITE" id="PS00027">
    <property type="entry name" value="HOMEOBOX_1"/>
    <property type="match status" value="1"/>
</dbReference>
<dbReference type="AlphaFoldDB" id="A0A8H6SVD8"/>
<keyword evidence="10" id="KW-1185">Reference proteome</keyword>
<feature type="DNA-binding region" description="Homeobox" evidence="5">
    <location>
        <begin position="224"/>
        <end position="283"/>
    </location>
</feature>
<dbReference type="CDD" id="cd00086">
    <property type="entry name" value="homeodomain"/>
    <property type="match status" value="1"/>
</dbReference>
<dbReference type="InterPro" id="IPR001356">
    <property type="entry name" value="HD"/>
</dbReference>
<dbReference type="OrthoDB" id="6159439at2759"/>
<protein>
    <submittedName>
        <fullName evidence="9">Homeobox domain-containing protein</fullName>
    </submittedName>
</protein>
<feature type="region of interest" description="Disordered" evidence="7">
    <location>
        <begin position="1"/>
        <end position="40"/>
    </location>
</feature>
<evidence type="ECO:0000256" key="3">
    <source>
        <dbReference type="ARBA" id="ARBA00023155"/>
    </source>
</evidence>
<name>A0A8H6SVD8_MYCCL</name>
<feature type="compositionally biased region" description="Basic and acidic residues" evidence="7">
    <location>
        <begin position="322"/>
        <end position="332"/>
    </location>
</feature>
<evidence type="ECO:0000256" key="7">
    <source>
        <dbReference type="SAM" id="MobiDB-lite"/>
    </source>
</evidence>
<dbReference type="Pfam" id="PF00046">
    <property type="entry name" value="Homeodomain"/>
    <property type="match status" value="1"/>
</dbReference>
<dbReference type="EMBL" id="JACAZE010000009">
    <property type="protein sequence ID" value="KAF7306094.1"/>
    <property type="molecule type" value="Genomic_DNA"/>
</dbReference>
<dbReference type="Gene3D" id="1.10.10.60">
    <property type="entry name" value="Homeodomain-like"/>
    <property type="match status" value="1"/>
</dbReference>
<dbReference type="GO" id="GO:0030154">
    <property type="term" value="P:cell differentiation"/>
    <property type="evidence" value="ECO:0007669"/>
    <property type="project" value="TreeGrafter"/>
</dbReference>
<dbReference type="InterPro" id="IPR017970">
    <property type="entry name" value="Homeobox_CS"/>
</dbReference>
<accession>A0A8H6SVD8</accession>
<dbReference type="PANTHER" id="PTHR24324">
    <property type="entry name" value="HOMEOBOX PROTEIN HHEX"/>
    <property type="match status" value="1"/>
</dbReference>
<dbReference type="PROSITE" id="PS50071">
    <property type="entry name" value="HOMEOBOX_2"/>
    <property type="match status" value="1"/>
</dbReference>
<dbReference type="GO" id="GO:0005634">
    <property type="term" value="C:nucleus"/>
    <property type="evidence" value="ECO:0007669"/>
    <property type="project" value="UniProtKB-SubCell"/>
</dbReference>
<dbReference type="InterPro" id="IPR009057">
    <property type="entry name" value="Homeodomain-like_sf"/>
</dbReference>
<reference evidence="9" key="1">
    <citation type="submission" date="2020-05" db="EMBL/GenBank/DDBJ databases">
        <title>Mycena genomes resolve the evolution of fungal bioluminescence.</title>
        <authorList>
            <person name="Tsai I.J."/>
        </authorList>
    </citation>
    <scope>NUCLEOTIDE SEQUENCE</scope>
    <source>
        <strain evidence="9">110903Hualien_Pintung</strain>
    </source>
</reference>
<evidence type="ECO:0000256" key="6">
    <source>
        <dbReference type="RuleBase" id="RU000682"/>
    </source>
</evidence>